<evidence type="ECO:0000256" key="5">
    <source>
        <dbReference type="ARBA" id="ARBA00022692"/>
    </source>
</evidence>
<dbReference type="InterPro" id="IPR032675">
    <property type="entry name" value="LRR_dom_sf"/>
</dbReference>
<dbReference type="Pfam" id="PF08263">
    <property type="entry name" value="LRRNT_2"/>
    <property type="match status" value="1"/>
</dbReference>
<gene>
    <name evidence="15" type="ORF">FH972_016336</name>
</gene>
<dbReference type="FunFam" id="3.80.10.10:FF:001347">
    <property type="entry name" value="LRR receptor-like serine/threonine-protein kinase GSO2"/>
    <property type="match status" value="1"/>
</dbReference>
<protein>
    <submittedName>
        <fullName evidence="15">Uncharacterized protein</fullName>
    </submittedName>
</protein>
<dbReference type="OrthoDB" id="8731593at2759"/>
<dbReference type="EMBL" id="CM017326">
    <property type="protein sequence ID" value="KAE8077810.1"/>
    <property type="molecule type" value="Genomic_DNA"/>
</dbReference>
<evidence type="ECO:0000256" key="4">
    <source>
        <dbReference type="ARBA" id="ARBA00022614"/>
    </source>
</evidence>
<evidence type="ECO:0000256" key="8">
    <source>
        <dbReference type="ARBA" id="ARBA00022989"/>
    </source>
</evidence>
<feature type="domain" description="Leucine-rich repeat-containing N-terminal plant-type" evidence="13">
    <location>
        <begin position="40"/>
        <end position="79"/>
    </location>
</feature>
<evidence type="ECO:0000313" key="16">
    <source>
        <dbReference type="Proteomes" id="UP000327013"/>
    </source>
</evidence>
<reference evidence="15 16" key="1">
    <citation type="submission" date="2019-06" db="EMBL/GenBank/DDBJ databases">
        <title>A chromosomal-level reference genome of Carpinus fangiana (Coryloideae, Betulaceae).</title>
        <authorList>
            <person name="Yang X."/>
            <person name="Wang Z."/>
            <person name="Zhang L."/>
            <person name="Hao G."/>
            <person name="Liu J."/>
            <person name="Yang Y."/>
        </authorList>
    </citation>
    <scope>NUCLEOTIDE SEQUENCE [LARGE SCALE GENOMIC DNA]</scope>
    <source>
        <strain evidence="15">Cfa_2016G</strain>
        <tissue evidence="15">Leaf</tissue>
    </source>
</reference>
<dbReference type="Pfam" id="PF00560">
    <property type="entry name" value="LRR_1"/>
    <property type="match status" value="8"/>
</dbReference>
<dbReference type="Proteomes" id="UP000327013">
    <property type="component" value="Chromosome 6"/>
</dbReference>
<dbReference type="PANTHER" id="PTHR48063">
    <property type="entry name" value="LRR RECEPTOR-LIKE KINASE"/>
    <property type="match status" value="1"/>
</dbReference>
<proteinExistence type="inferred from homology"/>
<comment type="similarity">
    <text evidence="2">Belongs to the RLP family.</text>
</comment>
<feature type="domain" description="Disease resistance R13L4/SHOC-2-like LRR" evidence="14">
    <location>
        <begin position="267"/>
        <end position="441"/>
    </location>
</feature>
<evidence type="ECO:0000256" key="12">
    <source>
        <dbReference type="SAM" id="SignalP"/>
    </source>
</evidence>
<dbReference type="GO" id="GO:0005886">
    <property type="term" value="C:plasma membrane"/>
    <property type="evidence" value="ECO:0007669"/>
    <property type="project" value="UniProtKB-SubCell"/>
</dbReference>
<evidence type="ECO:0000256" key="7">
    <source>
        <dbReference type="ARBA" id="ARBA00022737"/>
    </source>
</evidence>
<dbReference type="AlphaFoldDB" id="A0A5N6RJ35"/>
<keyword evidence="4" id="KW-0433">Leucine-rich repeat</keyword>
<name>A0A5N6RJ35_9ROSI</name>
<evidence type="ECO:0000256" key="9">
    <source>
        <dbReference type="ARBA" id="ARBA00023136"/>
    </source>
</evidence>
<evidence type="ECO:0000256" key="11">
    <source>
        <dbReference type="ARBA" id="ARBA00023180"/>
    </source>
</evidence>
<dbReference type="SUPFAM" id="SSF52058">
    <property type="entry name" value="L domain-like"/>
    <property type="match status" value="3"/>
</dbReference>
<evidence type="ECO:0000256" key="2">
    <source>
        <dbReference type="ARBA" id="ARBA00009592"/>
    </source>
</evidence>
<keyword evidence="7" id="KW-0677">Repeat</keyword>
<feature type="signal peptide" evidence="12">
    <location>
        <begin position="1"/>
        <end position="22"/>
    </location>
</feature>
<comment type="subcellular location">
    <subcellularLocation>
        <location evidence="1">Cell membrane</location>
        <topology evidence="1">Single-pass type I membrane protein</topology>
    </subcellularLocation>
</comment>
<dbReference type="InterPro" id="IPR001611">
    <property type="entry name" value="Leu-rich_rpt"/>
</dbReference>
<dbReference type="SMART" id="SM00365">
    <property type="entry name" value="LRR_SD22"/>
    <property type="match status" value="4"/>
</dbReference>
<evidence type="ECO:0000256" key="6">
    <source>
        <dbReference type="ARBA" id="ARBA00022729"/>
    </source>
</evidence>
<keyword evidence="9" id="KW-0472">Membrane</keyword>
<keyword evidence="5" id="KW-0812">Transmembrane</keyword>
<keyword evidence="6 12" id="KW-0732">Signal</keyword>
<evidence type="ECO:0000259" key="13">
    <source>
        <dbReference type="Pfam" id="PF08263"/>
    </source>
</evidence>
<evidence type="ECO:0000313" key="15">
    <source>
        <dbReference type="EMBL" id="KAE8077810.1"/>
    </source>
</evidence>
<evidence type="ECO:0000256" key="1">
    <source>
        <dbReference type="ARBA" id="ARBA00004251"/>
    </source>
</evidence>
<evidence type="ECO:0000256" key="3">
    <source>
        <dbReference type="ARBA" id="ARBA00022475"/>
    </source>
</evidence>
<accession>A0A5N6RJ35</accession>
<evidence type="ECO:0000259" key="14">
    <source>
        <dbReference type="Pfam" id="PF23598"/>
    </source>
</evidence>
<keyword evidence="16" id="KW-1185">Reference proteome</keyword>
<dbReference type="PRINTS" id="PR00019">
    <property type="entry name" value="LEURICHRPT"/>
</dbReference>
<dbReference type="InterPro" id="IPR013210">
    <property type="entry name" value="LRR_N_plant-typ"/>
</dbReference>
<dbReference type="InterPro" id="IPR003591">
    <property type="entry name" value="Leu-rich_rpt_typical-subtyp"/>
</dbReference>
<keyword evidence="8" id="KW-1133">Transmembrane helix</keyword>
<feature type="chain" id="PRO_5024285378" evidence="12">
    <location>
        <begin position="23"/>
        <end position="718"/>
    </location>
</feature>
<keyword evidence="11" id="KW-0325">Glycoprotein</keyword>
<evidence type="ECO:0000256" key="10">
    <source>
        <dbReference type="ARBA" id="ARBA00023170"/>
    </source>
</evidence>
<sequence length="718" mass="80836">MRGPYAALLLLLGLLLLLLCTATSICFGLHFRNSEVRCIEEERQALLKFKRGLGDYGGLLSSWGSQEEDCCNWKGIKCSNRTDHVVKLDLRGDHSSEDPKFLYADRIPSLLGLQHLTFLDLSCNEFFILPEFIGSLTKLQYLNLSHNLFYGTIPQRFGNLSSLISLDLRLPGKLTEDHNLDWLLHLSSLKHLHMSYVNLGKVVNWPDKVNMLPSLLDLTLSDCELSMPLPPMLSNANSSSPLSFLDLSYNHLNSSVFPWLFKYTSSLVFLELSFNNLEGSIPRAFGNMVALVHLDLSSNKLDGAIPQTLENLHDLQVFGLSNNNISGEVLDLSRFPLLRELHLSHNRLNGNLTKGMGILSELQILDVSSNSLDGDVTEAHLSNLSNLNHLDFSSNSLSLKFSPAWVPPFHLDTINLGSCNLGPAFPQWLQTQKNFSWLDISNARISDTIPSWFWDLSSRTQSLNLSYNHITGTIPLQRLSAMFIGYSSMIDLSYNRLNGPLPQFYPNLLVLNLSNNLFQGSITYICERTVTMSYLDISDNLLSGELPDCWGKLLNLNFLNLANNNLSGRIPYSIWDSTRRGLESLHLQNNSFMGELPKSLKNCYSLKLLDLGENRLSGRIPTWIGTSLQNLVILRLSSNLFNGPIPLHLCHLASLQILDLSHNDIRGTIPNCLNNFTVMAYTSSLDRSWRHAYFQYLERIGDSLYVKIAIGMAKLLRK</sequence>
<dbReference type="PANTHER" id="PTHR48063:SF101">
    <property type="entry name" value="LRR RECEPTOR-LIKE SERINE_THREONINE-PROTEIN KINASE FLS2"/>
    <property type="match status" value="1"/>
</dbReference>
<dbReference type="FunFam" id="3.80.10.10:FF:000649">
    <property type="entry name" value="Leucine Rich Repeat family protein"/>
    <property type="match status" value="1"/>
</dbReference>
<dbReference type="Gene3D" id="3.80.10.10">
    <property type="entry name" value="Ribonuclease Inhibitor"/>
    <property type="match status" value="3"/>
</dbReference>
<dbReference type="InterPro" id="IPR055414">
    <property type="entry name" value="LRR_R13L4/SHOC2-like"/>
</dbReference>
<dbReference type="FunFam" id="3.80.10.10:FF:000095">
    <property type="entry name" value="LRR receptor-like serine/threonine-protein kinase GSO1"/>
    <property type="match status" value="1"/>
</dbReference>
<keyword evidence="3" id="KW-1003">Cell membrane</keyword>
<keyword evidence="10" id="KW-0675">Receptor</keyword>
<dbReference type="Pfam" id="PF23598">
    <property type="entry name" value="LRR_14"/>
    <property type="match status" value="1"/>
</dbReference>
<dbReference type="InterPro" id="IPR046956">
    <property type="entry name" value="RLP23-like"/>
</dbReference>
<organism evidence="15 16">
    <name type="scientific">Carpinus fangiana</name>
    <dbReference type="NCBI Taxonomy" id="176857"/>
    <lineage>
        <taxon>Eukaryota</taxon>
        <taxon>Viridiplantae</taxon>
        <taxon>Streptophyta</taxon>
        <taxon>Embryophyta</taxon>
        <taxon>Tracheophyta</taxon>
        <taxon>Spermatophyta</taxon>
        <taxon>Magnoliopsida</taxon>
        <taxon>eudicotyledons</taxon>
        <taxon>Gunneridae</taxon>
        <taxon>Pentapetalae</taxon>
        <taxon>rosids</taxon>
        <taxon>fabids</taxon>
        <taxon>Fagales</taxon>
        <taxon>Betulaceae</taxon>
        <taxon>Carpinus</taxon>
    </lineage>
</organism>
<dbReference type="SMART" id="SM00369">
    <property type="entry name" value="LRR_TYP"/>
    <property type="match status" value="7"/>
</dbReference>